<reference evidence="3" key="1">
    <citation type="submission" date="2025-08" db="UniProtKB">
        <authorList>
            <consortium name="Ensembl"/>
        </authorList>
    </citation>
    <scope>IDENTIFICATION</scope>
</reference>
<evidence type="ECO:0000256" key="1">
    <source>
        <dbReference type="SAM" id="MobiDB-lite"/>
    </source>
</evidence>
<feature type="signal peptide" evidence="2">
    <location>
        <begin position="1"/>
        <end position="24"/>
    </location>
</feature>
<sequence length="67" mass="7412">MRLRVRSLPLLSGLLFNTLLAGMAEPLSSDLREARHTAGTLRPHPRLGNGWPGGRFLGQRSLRKPNP</sequence>
<protein>
    <submittedName>
        <fullName evidence="3">Uncharacterized protein</fullName>
    </submittedName>
</protein>
<keyword evidence="2" id="KW-0732">Signal</keyword>
<proteinExistence type="predicted"/>
<evidence type="ECO:0000313" key="3">
    <source>
        <dbReference type="Ensembl" id="ENSSSCP00040001328.1"/>
    </source>
</evidence>
<feature type="chain" id="PRO_5034540784" evidence="2">
    <location>
        <begin position="25"/>
        <end position="67"/>
    </location>
</feature>
<dbReference type="Proteomes" id="UP000694722">
    <property type="component" value="Unplaced"/>
</dbReference>
<evidence type="ECO:0000313" key="4">
    <source>
        <dbReference type="Proteomes" id="UP000694722"/>
    </source>
</evidence>
<evidence type="ECO:0000256" key="2">
    <source>
        <dbReference type="SAM" id="SignalP"/>
    </source>
</evidence>
<dbReference type="AlphaFoldDB" id="A0A8D1BVN3"/>
<dbReference type="Ensembl" id="ENSSSCT00040004220.1">
    <property type="protein sequence ID" value="ENSSSCP00040001328.1"/>
    <property type="gene ID" value="ENSSSCG00040003343.1"/>
</dbReference>
<accession>A0A8D1BVN3</accession>
<organism evidence="3 4">
    <name type="scientific">Sus scrofa</name>
    <name type="common">Pig</name>
    <dbReference type="NCBI Taxonomy" id="9823"/>
    <lineage>
        <taxon>Eukaryota</taxon>
        <taxon>Metazoa</taxon>
        <taxon>Chordata</taxon>
        <taxon>Craniata</taxon>
        <taxon>Vertebrata</taxon>
        <taxon>Euteleostomi</taxon>
        <taxon>Mammalia</taxon>
        <taxon>Eutheria</taxon>
        <taxon>Laurasiatheria</taxon>
        <taxon>Artiodactyla</taxon>
        <taxon>Suina</taxon>
        <taxon>Suidae</taxon>
        <taxon>Sus</taxon>
    </lineage>
</organism>
<feature type="region of interest" description="Disordered" evidence="1">
    <location>
        <begin position="39"/>
        <end position="67"/>
    </location>
</feature>
<name>A0A8D1BVN3_PIG</name>